<organism evidence="2 3">
    <name type="scientific">Haloferax mediterranei (strain ATCC 33500 / DSM 1411 / JCM 8866 / NBRC 14739 / NCIMB 2177 / R-4)</name>
    <name type="common">Halobacterium mediterranei</name>
    <dbReference type="NCBI Taxonomy" id="523841"/>
    <lineage>
        <taxon>Archaea</taxon>
        <taxon>Methanobacteriati</taxon>
        <taxon>Methanobacteriota</taxon>
        <taxon>Stenosarchaea group</taxon>
        <taxon>Halobacteria</taxon>
        <taxon>Halobacteriales</taxon>
        <taxon>Haloferacaceae</taxon>
        <taxon>Haloferax</taxon>
    </lineage>
</organism>
<keyword evidence="2" id="KW-0614">Plasmid</keyword>
<dbReference type="Proteomes" id="UP000006469">
    <property type="component" value="Plasmid pHM500"/>
</dbReference>
<evidence type="ECO:0000313" key="2">
    <source>
        <dbReference type="EMBL" id="AFK21214.1"/>
    </source>
</evidence>
<evidence type="ECO:0000313" key="3">
    <source>
        <dbReference type="Proteomes" id="UP000006469"/>
    </source>
</evidence>
<name>I3RAF4_HALMT</name>
<dbReference type="AlphaFoldDB" id="I3RAF4"/>
<sequence length="188" mass="20346">MVAPLVGECSPTRLLVELPPGDFRILADDRELTSQLDLLVVAAGGDGEVDSGSLLSRARQRCLDITLFAGIELPRRLHIEDRCVYWNVDAEPCEWFVEPICECRECHTVAVTAFDACSVDPEKCARIVGGSEGACSVGVNRREASAIDGKHPRTGSEERECTPASPLPGHSLTSGGLSASPNRILRFW</sequence>
<evidence type="ECO:0000256" key="1">
    <source>
        <dbReference type="SAM" id="MobiDB-lite"/>
    </source>
</evidence>
<dbReference type="HOGENOM" id="CLU_1438083_0_0_2"/>
<protein>
    <submittedName>
        <fullName evidence="2">Uncharacterized protein</fullName>
    </submittedName>
</protein>
<dbReference type="EMBL" id="CP001871">
    <property type="protein sequence ID" value="AFK21214.1"/>
    <property type="molecule type" value="Genomic_DNA"/>
</dbReference>
<gene>
    <name evidence="2" type="ordered locus">HFX_6087</name>
</gene>
<geneLocation type="plasmid" evidence="2 3">
    <name>pHM500</name>
</geneLocation>
<accession>I3RAF4</accession>
<proteinExistence type="predicted"/>
<feature type="region of interest" description="Disordered" evidence="1">
    <location>
        <begin position="146"/>
        <end position="177"/>
    </location>
</feature>
<reference evidence="2 3" key="1">
    <citation type="journal article" date="2012" name="J. Bacteriol.">
        <title>Complete genome sequence of the metabolically versatile halophilic archaeon Haloferax mediterranei, a poly(3-hydroxybutyrate-co-3-hydroxyvalerate) producer.</title>
        <authorList>
            <person name="Han J."/>
            <person name="Zhang F."/>
            <person name="Hou J."/>
            <person name="Liu X."/>
            <person name="Li M."/>
            <person name="Liu H."/>
            <person name="Cai L."/>
            <person name="Zhang B."/>
            <person name="Chen Y."/>
            <person name="Zhou J."/>
            <person name="Hu S."/>
            <person name="Xiang H."/>
        </authorList>
    </citation>
    <scope>NUCLEOTIDE SEQUENCE [LARGE SCALE GENOMIC DNA]</scope>
    <source>
        <strain evidence="3">ATCC 33500 / DSM 1411 / JCM 8866 / NBRC 14739 / NCIMB 2177 / R-4</strain>
        <plasmid evidence="3">pHM500</plasmid>
    </source>
</reference>
<feature type="compositionally biased region" description="Basic and acidic residues" evidence="1">
    <location>
        <begin position="146"/>
        <end position="161"/>
    </location>
</feature>
<dbReference type="KEGG" id="hme:HFX_6087"/>